<dbReference type="PANTHER" id="PTHR33744:SF1">
    <property type="entry name" value="DNA-BINDING TRANSCRIPTIONAL ACTIVATOR ADER"/>
    <property type="match status" value="1"/>
</dbReference>
<protein>
    <submittedName>
        <fullName evidence="3">PucR family transcriptional regulator</fullName>
    </submittedName>
</protein>
<gene>
    <name evidence="3" type="ORF">FFL34_08310</name>
</gene>
<feature type="domain" description="Purine catabolism PurC-like" evidence="1">
    <location>
        <begin position="7"/>
        <end position="125"/>
    </location>
</feature>
<evidence type="ECO:0000259" key="1">
    <source>
        <dbReference type="Pfam" id="PF07905"/>
    </source>
</evidence>
<dbReference type="Pfam" id="PF07905">
    <property type="entry name" value="PucR"/>
    <property type="match status" value="1"/>
</dbReference>
<dbReference type="InterPro" id="IPR051448">
    <property type="entry name" value="CdaR-like_regulators"/>
</dbReference>
<accession>A0A5S3QJY1</accession>
<organism evidence="3 4">
    <name type="scientific">Lentibacillus cibarius</name>
    <dbReference type="NCBI Taxonomy" id="2583219"/>
    <lineage>
        <taxon>Bacteria</taxon>
        <taxon>Bacillati</taxon>
        <taxon>Bacillota</taxon>
        <taxon>Bacilli</taxon>
        <taxon>Bacillales</taxon>
        <taxon>Bacillaceae</taxon>
        <taxon>Lentibacillus</taxon>
    </lineage>
</organism>
<proteinExistence type="predicted"/>
<name>A0A5S3QJY1_9BACI</name>
<dbReference type="InterPro" id="IPR025736">
    <property type="entry name" value="PucR_C-HTH_dom"/>
</dbReference>
<sequence>MYVTIKDILKLDEFEDVEIIAGKSDLNHRVRNVYFMEVPDIYAYIEQNGLLLTTLYPIADNPAQIQTLIPKLAEMHIAGVAIKPGRYVDEIPDIMIKQANEYGIPLMKLPDGANLSTLTHQILTILLDARTSVLEFRDKMHQQLLGLLLEDANLNRFVESVAKLIDAPVLLLNNDLEYVDSSLDKSDNKITIRDQSNEIDVYSADKNNFSVQVNETIYEKNDIYIQFIIAGGDEFGYLVVLLEQGKSLNNNLIVAIEQASFLVAFLFQKEQALLQKERNYLSNFIRDIFNNQYGSQTEITEKAKVFKWNFQFPMAILSIKTNIKDSEKKLAVYNRMLDSGMIERIVSQAVDIPIENCKTLYYNDSLVCFISIVFEKNLKQKLKKAGDSIVHRFRKLSNLGVSISDTVYDMDQIREYYSNSMLVFKIYKEKLDKQSFVRFYEDIGLFRLFHYVEEISVLQEFVTEKLGSVIEYDERKGANLLETLSYYIQNNTNLQKTADDMYVHYNTMRYRMGKLKELGINDEDGFELAEISLAYQLHQYLKFKKE</sequence>
<dbReference type="Pfam" id="PF13556">
    <property type="entry name" value="HTH_30"/>
    <property type="match status" value="1"/>
</dbReference>
<dbReference type="RefSeq" id="WP_138603037.1">
    <property type="nucleotide sequence ID" value="NZ_VCIA01000001.1"/>
</dbReference>
<dbReference type="EMBL" id="VCIA01000001">
    <property type="protein sequence ID" value="TMN22128.1"/>
    <property type="molecule type" value="Genomic_DNA"/>
</dbReference>
<comment type="caution">
    <text evidence="3">The sequence shown here is derived from an EMBL/GenBank/DDBJ whole genome shotgun (WGS) entry which is preliminary data.</text>
</comment>
<dbReference type="InterPro" id="IPR042070">
    <property type="entry name" value="PucR_C-HTH_sf"/>
</dbReference>
<dbReference type="PANTHER" id="PTHR33744">
    <property type="entry name" value="CARBOHYDRATE DIACID REGULATOR"/>
    <property type="match status" value="1"/>
</dbReference>
<dbReference type="AlphaFoldDB" id="A0A5S3QJY1"/>
<feature type="domain" description="PucR C-terminal helix-turn-helix" evidence="2">
    <location>
        <begin position="480"/>
        <end position="536"/>
    </location>
</feature>
<dbReference type="Proteomes" id="UP000306980">
    <property type="component" value="Unassembled WGS sequence"/>
</dbReference>
<evidence type="ECO:0000313" key="4">
    <source>
        <dbReference type="Proteomes" id="UP000306980"/>
    </source>
</evidence>
<dbReference type="OrthoDB" id="142218at2"/>
<dbReference type="Gene3D" id="1.10.10.2840">
    <property type="entry name" value="PucR C-terminal helix-turn-helix domain"/>
    <property type="match status" value="1"/>
</dbReference>
<evidence type="ECO:0000313" key="3">
    <source>
        <dbReference type="EMBL" id="TMN22128.1"/>
    </source>
</evidence>
<reference evidence="3 4" key="1">
    <citation type="submission" date="2019-05" db="EMBL/GenBank/DDBJ databases">
        <title>Genomic analysis of Lentibacillus sp. NKC220-2.</title>
        <authorList>
            <person name="Oh Y.J."/>
        </authorList>
    </citation>
    <scope>NUCLEOTIDE SEQUENCE [LARGE SCALE GENOMIC DNA]</scope>
    <source>
        <strain evidence="3 4">NKC220-2</strain>
    </source>
</reference>
<dbReference type="InterPro" id="IPR012914">
    <property type="entry name" value="PucR_dom"/>
</dbReference>
<evidence type="ECO:0000259" key="2">
    <source>
        <dbReference type="Pfam" id="PF13556"/>
    </source>
</evidence>